<evidence type="ECO:0000313" key="2">
    <source>
        <dbReference type="Proteomes" id="UP000887458"/>
    </source>
</evidence>
<evidence type="ECO:0000313" key="1">
    <source>
        <dbReference type="EMBL" id="KAH9425976.1"/>
    </source>
</evidence>
<reference evidence="1 2" key="2">
    <citation type="journal article" date="2022" name="Mol. Biol. Evol.">
        <title>Comparative Genomics Reveals Insights into the Divergent Evolution of Astigmatic Mites and Household Pest Adaptations.</title>
        <authorList>
            <person name="Xiong Q."/>
            <person name="Wan A.T."/>
            <person name="Liu X."/>
            <person name="Fung C.S."/>
            <person name="Xiao X."/>
            <person name="Malainual N."/>
            <person name="Hou J."/>
            <person name="Wang L."/>
            <person name="Wang M."/>
            <person name="Yang K.Y."/>
            <person name="Cui Y."/>
            <person name="Leung E.L."/>
            <person name="Nong W."/>
            <person name="Shin S.K."/>
            <person name="Au S.W."/>
            <person name="Jeong K.Y."/>
            <person name="Chew F.T."/>
            <person name="Hui J.H."/>
            <person name="Leung T.F."/>
            <person name="Tungtrongchitr A."/>
            <person name="Zhong N."/>
            <person name="Liu Z."/>
            <person name="Tsui S.K."/>
        </authorList>
    </citation>
    <scope>NUCLEOTIDE SEQUENCE [LARGE SCALE GENOMIC DNA]</scope>
    <source>
        <strain evidence="1">Derp</strain>
    </source>
</reference>
<feature type="non-terminal residue" evidence="1">
    <location>
        <position position="1"/>
    </location>
</feature>
<gene>
    <name evidence="1" type="ORF">DERP_015301</name>
</gene>
<comment type="caution">
    <text evidence="1">The sequence shown here is derived from an EMBL/GenBank/DDBJ whole genome shotgun (WGS) entry which is preliminary data.</text>
</comment>
<name>A0ABQ8JTM7_DERPT</name>
<protein>
    <submittedName>
        <fullName evidence="1">Uncharacterized protein</fullName>
    </submittedName>
</protein>
<proteinExistence type="predicted"/>
<accession>A0ABQ8JTM7</accession>
<dbReference type="EMBL" id="NJHN03000014">
    <property type="protein sequence ID" value="KAH9425976.1"/>
    <property type="molecule type" value="Genomic_DNA"/>
</dbReference>
<reference evidence="1 2" key="1">
    <citation type="journal article" date="2018" name="J. Allergy Clin. Immunol.">
        <title>High-quality assembly of Dermatophagoides pteronyssinus genome and transcriptome reveals a wide range of novel allergens.</title>
        <authorList>
            <person name="Liu X.Y."/>
            <person name="Yang K.Y."/>
            <person name="Wang M.Q."/>
            <person name="Kwok J.S."/>
            <person name="Zeng X."/>
            <person name="Yang Z."/>
            <person name="Xiao X.J."/>
            <person name="Lau C.P."/>
            <person name="Li Y."/>
            <person name="Huang Z.M."/>
            <person name="Ba J.G."/>
            <person name="Yim A.K."/>
            <person name="Ouyang C.Y."/>
            <person name="Ngai S.M."/>
            <person name="Chan T.F."/>
            <person name="Leung E.L."/>
            <person name="Liu L."/>
            <person name="Liu Z.G."/>
            <person name="Tsui S.K."/>
        </authorList>
    </citation>
    <scope>NUCLEOTIDE SEQUENCE [LARGE SCALE GENOMIC DNA]</scope>
    <source>
        <strain evidence="1">Derp</strain>
    </source>
</reference>
<sequence>ADEIANSFIIRESYLSSFPTIRQKLIVAKLLWDRPSRAHNSNFVTELDGPPSLGSLVLMNELINRAEWKFVENFNRRNNAVMRQTKQSSDFLITIE</sequence>
<organism evidence="1 2">
    <name type="scientific">Dermatophagoides pteronyssinus</name>
    <name type="common">European house dust mite</name>
    <dbReference type="NCBI Taxonomy" id="6956"/>
    <lineage>
        <taxon>Eukaryota</taxon>
        <taxon>Metazoa</taxon>
        <taxon>Ecdysozoa</taxon>
        <taxon>Arthropoda</taxon>
        <taxon>Chelicerata</taxon>
        <taxon>Arachnida</taxon>
        <taxon>Acari</taxon>
        <taxon>Acariformes</taxon>
        <taxon>Sarcoptiformes</taxon>
        <taxon>Astigmata</taxon>
        <taxon>Psoroptidia</taxon>
        <taxon>Analgoidea</taxon>
        <taxon>Pyroglyphidae</taxon>
        <taxon>Dermatophagoidinae</taxon>
        <taxon>Dermatophagoides</taxon>
    </lineage>
</organism>
<feature type="non-terminal residue" evidence="1">
    <location>
        <position position="96"/>
    </location>
</feature>
<keyword evidence="2" id="KW-1185">Reference proteome</keyword>
<dbReference type="Proteomes" id="UP000887458">
    <property type="component" value="Unassembled WGS sequence"/>
</dbReference>